<organism evidence="1 2">
    <name type="scientific">Geobacillus stearothermophilus</name>
    <name type="common">Bacillus stearothermophilus</name>
    <dbReference type="NCBI Taxonomy" id="1422"/>
    <lineage>
        <taxon>Bacteria</taxon>
        <taxon>Bacillati</taxon>
        <taxon>Bacillota</taxon>
        <taxon>Bacilli</taxon>
        <taxon>Bacillales</taxon>
        <taxon>Anoxybacillaceae</taxon>
        <taxon>Geobacillus</taxon>
    </lineage>
</organism>
<accession>A0A150MBP1</accession>
<dbReference type="EMBL" id="LQYV01000132">
    <property type="protein sequence ID" value="KYD21838.1"/>
    <property type="molecule type" value="Genomic_DNA"/>
</dbReference>
<dbReference type="Proteomes" id="UP000075424">
    <property type="component" value="Unassembled WGS sequence"/>
</dbReference>
<comment type="caution">
    <text evidence="1">The sequence shown here is derived from an EMBL/GenBank/DDBJ whole genome shotgun (WGS) entry which is preliminary data.</text>
</comment>
<gene>
    <name evidence="1" type="ORF">B4109_2163</name>
</gene>
<reference evidence="1 2" key="1">
    <citation type="submission" date="2016-01" db="EMBL/GenBank/DDBJ databases">
        <title>Draft Genome Sequences of Seven Thermophilic Sporeformers Isolated from Foods.</title>
        <authorList>
            <person name="Berendsen E.M."/>
            <person name="Wells-Bennik M.H."/>
            <person name="Krawcyk A.O."/>
            <person name="De Jong A."/>
            <person name="Holsappel S."/>
            <person name="Eijlander R.T."/>
            <person name="Kuipers O.P."/>
        </authorList>
    </citation>
    <scope>NUCLEOTIDE SEQUENCE [LARGE SCALE GENOMIC DNA]</scope>
    <source>
        <strain evidence="1 2">B4109</strain>
    </source>
</reference>
<evidence type="ECO:0000313" key="2">
    <source>
        <dbReference type="Proteomes" id="UP000075424"/>
    </source>
</evidence>
<sequence length="38" mass="3925">MEGAHAACGCFVGRGGVAVQTKQLRMSAAHPLNTDPDQ</sequence>
<name>A0A150MBP1_GEOSE</name>
<dbReference type="PATRIC" id="fig|1422.18.peg.1517"/>
<protein>
    <submittedName>
        <fullName evidence="1">Uncharacterized protein</fullName>
    </submittedName>
</protein>
<evidence type="ECO:0000313" key="1">
    <source>
        <dbReference type="EMBL" id="KYD21838.1"/>
    </source>
</evidence>
<dbReference type="AlphaFoldDB" id="A0A150MBP1"/>
<proteinExistence type="predicted"/>